<keyword evidence="4 5" id="KW-0067">ATP-binding</keyword>
<dbReference type="InterPro" id="IPR017441">
    <property type="entry name" value="Protein_kinase_ATP_BS"/>
</dbReference>
<keyword evidence="1" id="KW-0808">Transferase</keyword>
<dbReference type="Gene3D" id="3.30.200.20">
    <property type="entry name" value="Phosphorylase Kinase, domain 1"/>
    <property type="match status" value="1"/>
</dbReference>
<dbReference type="PANTHER" id="PTHR43289:SF34">
    <property type="entry name" value="SERINE_THREONINE-PROTEIN KINASE YBDM-RELATED"/>
    <property type="match status" value="1"/>
</dbReference>
<feature type="region of interest" description="Disordered" evidence="6">
    <location>
        <begin position="299"/>
        <end position="458"/>
    </location>
</feature>
<dbReference type="Proteomes" id="UP000642284">
    <property type="component" value="Unassembled WGS sequence"/>
</dbReference>
<accession>A0ABR7SDB7</accession>
<dbReference type="PANTHER" id="PTHR43289">
    <property type="entry name" value="MITOGEN-ACTIVATED PROTEIN KINASE KINASE KINASE 20-RELATED"/>
    <property type="match status" value="1"/>
</dbReference>
<evidence type="ECO:0000313" key="9">
    <source>
        <dbReference type="EMBL" id="MBC9712854.1"/>
    </source>
</evidence>
<dbReference type="EMBL" id="JACTVJ010000005">
    <property type="protein sequence ID" value="MBC9712854.1"/>
    <property type="molecule type" value="Genomic_DNA"/>
</dbReference>
<dbReference type="InterPro" id="IPR008271">
    <property type="entry name" value="Ser/Thr_kinase_AS"/>
</dbReference>
<evidence type="ECO:0000256" key="6">
    <source>
        <dbReference type="SAM" id="MobiDB-lite"/>
    </source>
</evidence>
<feature type="compositionally biased region" description="Pro residues" evidence="6">
    <location>
        <begin position="306"/>
        <end position="348"/>
    </location>
</feature>
<dbReference type="PROSITE" id="PS00107">
    <property type="entry name" value="PROTEIN_KINASE_ATP"/>
    <property type="match status" value="1"/>
</dbReference>
<dbReference type="PROSITE" id="PS00108">
    <property type="entry name" value="PROTEIN_KINASE_ST"/>
    <property type="match status" value="1"/>
</dbReference>
<proteinExistence type="predicted"/>
<evidence type="ECO:0000256" key="5">
    <source>
        <dbReference type="PROSITE-ProRule" id="PRU10141"/>
    </source>
</evidence>
<feature type="compositionally biased region" description="Polar residues" evidence="6">
    <location>
        <begin position="498"/>
        <end position="507"/>
    </location>
</feature>
<dbReference type="SMART" id="SM00220">
    <property type="entry name" value="S_TKc"/>
    <property type="match status" value="1"/>
</dbReference>
<feature type="transmembrane region" description="Helical" evidence="7">
    <location>
        <begin position="464"/>
        <end position="487"/>
    </location>
</feature>
<organism evidence="9 10">
    <name type="scientific">Streptomyces polyasparticus</name>
    <dbReference type="NCBI Taxonomy" id="2767826"/>
    <lineage>
        <taxon>Bacteria</taxon>
        <taxon>Bacillati</taxon>
        <taxon>Actinomycetota</taxon>
        <taxon>Actinomycetes</taxon>
        <taxon>Kitasatosporales</taxon>
        <taxon>Streptomycetaceae</taxon>
        <taxon>Streptomyces</taxon>
    </lineage>
</organism>
<dbReference type="SUPFAM" id="SSF56112">
    <property type="entry name" value="Protein kinase-like (PK-like)"/>
    <property type="match status" value="1"/>
</dbReference>
<evidence type="ECO:0000256" key="1">
    <source>
        <dbReference type="ARBA" id="ARBA00022679"/>
    </source>
</evidence>
<evidence type="ECO:0000256" key="3">
    <source>
        <dbReference type="ARBA" id="ARBA00022777"/>
    </source>
</evidence>
<dbReference type="GO" id="GO:0016301">
    <property type="term" value="F:kinase activity"/>
    <property type="evidence" value="ECO:0007669"/>
    <property type="project" value="UniProtKB-KW"/>
</dbReference>
<feature type="compositionally biased region" description="Low complexity" evidence="6">
    <location>
        <begin position="349"/>
        <end position="358"/>
    </location>
</feature>
<dbReference type="PRINTS" id="PR01217">
    <property type="entry name" value="PRICHEXTENSN"/>
</dbReference>
<gene>
    <name evidence="9" type="ORF">H9Y04_09740</name>
</gene>
<dbReference type="InterPro" id="IPR000719">
    <property type="entry name" value="Prot_kinase_dom"/>
</dbReference>
<dbReference type="InterPro" id="IPR011009">
    <property type="entry name" value="Kinase-like_dom_sf"/>
</dbReference>
<dbReference type="RefSeq" id="WP_187813338.1">
    <property type="nucleotide sequence ID" value="NZ_JACTVJ010000005.1"/>
</dbReference>
<dbReference type="Pfam" id="PF00069">
    <property type="entry name" value="Pkinase"/>
    <property type="match status" value="1"/>
</dbReference>
<dbReference type="PROSITE" id="PS50011">
    <property type="entry name" value="PROTEIN_KINASE_DOM"/>
    <property type="match status" value="1"/>
</dbReference>
<evidence type="ECO:0000313" key="10">
    <source>
        <dbReference type="Proteomes" id="UP000642284"/>
    </source>
</evidence>
<evidence type="ECO:0000256" key="7">
    <source>
        <dbReference type="SAM" id="Phobius"/>
    </source>
</evidence>
<protein>
    <submittedName>
        <fullName evidence="9">Protein kinase</fullName>
    </submittedName>
</protein>
<keyword evidence="3 9" id="KW-0418">Kinase</keyword>
<keyword evidence="2 5" id="KW-0547">Nucleotide-binding</keyword>
<dbReference type="Gene3D" id="1.10.510.10">
    <property type="entry name" value="Transferase(Phosphotransferase) domain 1"/>
    <property type="match status" value="1"/>
</dbReference>
<evidence type="ECO:0000256" key="4">
    <source>
        <dbReference type="ARBA" id="ARBA00022840"/>
    </source>
</evidence>
<evidence type="ECO:0000259" key="8">
    <source>
        <dbReference type="PROSITE" id="PS50011"/>
    </source>
</evidence>
<feature type="domain" description="Protein kinase" evidence="8">
    <location>
        <begin position="24"/>
        <end position="288"/>
    </location>
</feature>
<feature type="binding site" evidence="5">
    <location>
        <position position="52"/>
    </location>
    <ligand>
        <name>ATP</name>
        <dbReference type="ChEBI" id="CHEBI:30616"/>
    </ligand>
</feature>
<keyword evidence="7" id="KW-0812">Transmembrane</keyword>
<keyword evidence="7" id="KW-1133">Transmembrane helix</keyword>
<keyword evidence="10" id="KW-1185">Reference proteome</keyword>
<dbReference type="CDD" id="cd14014">
    <property type="entry name" value="STKc_PknB_like"/>
    <property type="match status" value="1"/>
</dbReference>
<comment type="caution">
    <text evidence="9">The sequence shown here is derived from an EMBL/GenBank/DDBJ whole genome shotgun (WGS) entry which is preliminary data.</text>
</comment>
<reference evidence="9 10" key="1">
    <citation type="submission" date="2020-08" db="EMBL/GenBank/DDBJ databases">
        <title>Genemic of Streptomyces polyaspartic.</title>
        <authorList>
            <person name="Liu W."/>
        </authorList>
    </citation>
    <scope>NUCLEOTIDE SEQUENCE [LARGE SCALE GENOMIC DNA]</scope>
    <source>
        <strain evidence="9 10">TRM66268-LWL</strain>
    </source>
</reference>
<sequence>MRNHEADGVFKPLEGDDPQAVAGYRISAKLGSGGMGKVYLSYTPGGRPVAIKVIRPELSEDAEFRRRFRQEVQSAQRVQGLYTAPVIDSDAEGHNPWLATAYVPGPALSAAVVEHGKLPVETVLLLVAGIAEALHVIHGAGIVHRDLKPSNVLLAADGPRVIDFGIARAADATSLTGSGVTIGTPSFMAPEQAAGRPCTPATDVFALGQVAAYAAIGKPAFGEGTSHGVLYRIVHEEPDLTELPEDLRELVTRCLAKGPAARPSVMEVIALCQAANAETVLRRPEDWLPHAVAADITQRAAAPAPAQTPPPPVAQTPPAVAPAPAPPAQAPAQPPAYLPNTPVQPPVAAPVQAPAAAPAAPPHQPVAQQSMNPAQHAPGEHTPPPVAQHQQPPADPAPTPPPTRQAGPSTPPPGFGPNAYDTAALREPAPASHHAAPPPAAYHGQGGVPAAQTPSAPAKKKRGFLPLAIAAVIVLAAGGAGGAYFALKNDDGKKEQASSDGNNQPSAPSADPATDEPTASDTPSPQESTVDGGQAVPNPTPVDYKDIEVPYDYELFFSADDLKPVNLNDGEADLEYSEEDSKRSLEIGDYTGNKLILLNNAQEGTLQTCRDETRYAEVVTFDRISKGSRICVRTSSGHIALVTYKGSSPQSDPSDYVTLDVTLWRNALDAQPTN</sequence>
<name>A0ABR7SDB7_9ACTN</name>
<evidence type="ECO:0000256" key="2">
    <source>
        <dbReference type="ARBA" id="ARBA00022741"/>
    </source>
</evidence>
<keyword evidence="7" id="KW-0472">Membrane</keyword>
<feature type="compositionally biased region" description="Pro residues" evidence="6">
    <location>
        <begin position="393"/>
        <end position="415"/>
    </location>
</feature>
<feature type="region of interest" description="Disordered" evidence="6">
    <location>
        <begin position="492"/>
        <end position="544"/>
    </location>
</feature>
<feature type="compositionally biased region" description="Polar residues" evidence="6">
    <location>
        <begin position="517"/>
        <end position="531"/>
    </location>
</feature>